<feature type="domain" description="Acyl-CoA dehydrogenase/oxidase N-terminal" evidence="7">
    <location>
        <begin position="6"/>
        <end position="97"/>
    </location>
</feature>
<dbReference type="InterPro" id="IPR009075">
    <property type="entry name" value="AcylCo_DH/oxidase_C"/>
</dbReference>
<dbReference type="EMBL" id="FNVO01000022">
    <property type="protein sequence ID" value="SEG88693.1"/>
    <property type="molecule type" value="Genomic_DNA"/>
</dbReference>
<sequence>MELMISDEQEALVETVRQWLERHTDLVAAHADRGEAALARPEDFRAAAELGLVGLLRTAEGGSHADLALIVEELGRAASPLPLGQAGLVCRALDEAGLAPDVADQAAMGAVLVVPVVPEPGKSLVKASHGPDDGLTLHGRIPVVIGAPGADRLLVAAVSAGGDPVLALVASNAPGLSRTVRTSLDITRDFAAVTLDGVQAEAGAWATVPQETVDSLGDALALHHAADALGAADRLLVMTVRYVQERQQFGRVVGGFQAVKHHCANMAVDVESARVTVRAAARALDTGDTGARRVRVAEAAVIAGEACSRVAGTALQLHGGMGFTWEHDLHLYLRRIKTGELLGGTPRHHRARLLDLVA</sequence>
<gene>
    <name evidence="8" type="ORF">SAMN04489712_12260</name>
</gene>
<evidence type="ECO:0000259" key="7">
    <source>
        <dbReference type="Pfam" id="PF02771"/>
    </source>
</evidence>
<dbReference type="Pfam" id="PF02771">
    <property type="entry name" value="Acyl-CoA_dh_N"/>
    <property type="match status" value="1"/>
</dbReference>
<dbReference type="SUPFAM" id="SSF47203">
    <property type="entry name" value="Acyl-CoA dehydrogenase C-terminal domain-like"/>
    <property type="match status" value="1"/>
</dbReference>
<dbReference type="OrthoDB" id="4684614at2"/>
<evidence type="ECO:0000259" key="6">
    <source>
        <dbReference type="Pfam" id="PF00441"/>
    </source>
</evidence>
<dbReference type="GO" id="GO:0003995">
    <property type="term" value="F:acyl-CoA dehydrogenase activity"/>
    <property type="evidence" value="ECO:0007669"/>
    <property type="project" value="TreeGrafter"/>
</dbReference>
<evidence type="ECO:0000313" key="9">
    <source>
        <dbReference type="Proteomes" id="UP000236723"/>
    </source>
</evidence>
<dbReference type="RefSeq" id="WP_103943524.1">
    <property type="nucleotide sequence ID" value="NZ_FNVO01000022.1"/>
</dbReference>
<dbReference type="InterPro" id="IPR036250">
    <property type="entry name" value="AcylCo_DH-like_C"/>
</dbReference>
<dbReference type="PANTHER" id="PTHR43884:SF20">
    <property type="entry name" value="ACYL-COA DEHYDROGENASE FADE28"/>
    <property type="match status" value="1"/>
</dbReference>
<dbReference type="Pfam" id="PF00441">
    <property type="entry name" value="Acyl-CoA_dh_1"/>
    <property type="match status" value="1"/>
</dbReference>
<dbReference type="InterPro" id="IPR037069">
    <property type="entry name" value="AcylCoA_DH/ox_N_sf"/>
</dbReference>
<dbReference type="AlphaFoldDB" id="A0A1H6DVB1"/>
<accession>A0A1H6DVB1</accession>
<keyword evidence="5" id="KW-0560">Oxidoreductase</keyword>
<evidence type="ECO:0000256" key="1">
    <source>
        <dbReference type="ARBA" id="ARBA00001974"/>
    </source>
</evidence>
<evidence type="ECO:0000256" key="5">
    <source>
        <dbReference type="ARBA" id="ARBA00023002"/>
    </source>
</evidence>
<keyword evidence="3" id="KW-0285">Flavoprotein</keyword>
<evidence type="ECO:0000256" key="4">
    <source>
        <dbReference type="ARBA" id="ARBA00022827"/>
    </source>
</evidence>
<dbReference type="Gene3D" id="1.10.540.10">
    <property type="entry name" value="Acyl-CoA dehydrogenase/oxidase, N-terminal domain"/>
    <property type="match status" value="1"/>
</dbReference>
<dbReference type="InterPro" id="IPR046373">
    <property type="entry name" value="Acyl-CoA_Oxase/DH_mid-dom_sf"/>
</dbReference>
<dbReference type="Gene3D" id="1.20.140.10">
    <property type="entry name" value="Butyryl-CoA Dehydrogenase, subunit A, domain 3"/>
    <property type="match status" value="1"/>
</dbReference>
<protein>
    <submittedName>
        <fullName evidence="8">Acyl-CoA dehydrogenase</fullName>
    </submittedName>
</protein>
<dbReference type="Proteomes" id="UP000236723">
    <property type="component" value="Unassembled WGS sequence"/>
</dbReference>
<dbReference type="GO" id="GO:0050660">
    <property type="term" value="F:flavin adenine dinucleotide binding"/>
    <property type="evidence" value="ECO:0007669"/>
    <property type="project" value="InterPro"/>
</dbReference>
<dbReference type="SUPFAM" id="SSF56645">
    <property type="entry name" value="Acyl-CoA dehydrogenase NM domain-like"/>
    <property type="match status" value="1"/>
</dbReference>
<organism evidence="8 9">
    <name type="scientific">Thermomonospora echinospora</name>
    <dbReference type="NCBI Taxonomy" id="1992"/>
    <lineage>
        <taxon>Bacteria</taxon>
        <taxon>Bacillati</taxon>
        <taxon>Actinomycetota</taxon>
        <taxon>Actinomycetes</taxon>
        <taxon>Streptosporangiales</taxon>
        <taxon>Thermomonosporaceae</taxon>
        <taxon>Thermomonospora</taxon>
    </lineage>
</organism>
<proteinExistence type="inferred from homology"/>
<comment type="similarity">
    <text evidence="2">Belongs to the acyl-CoA dehydrogenase family.</text>
</comment>
<feature type="domain" description="Acyl-CoA dehydrogenase/oxidase C-terminal" evidence="6">
    <location>
        <begin position="222"/>
        <end position="350"/>
    </location>
</feature>
<evidence type="ECO:0000256" key="2">
    <source>
        <dbReference type="ARBA" id="ARBA00009347"/>
    </source>
</evidence>
<dbReference type="InterPro" id="IPR009100">
    <property type="entry name" value="AcylCoA_DH/oxidase_NM_dom_sf"/>
</dbReference>
<reference evidence="9" key="1">
    <citation type="submission" date="2016-10" db="EMBL/GenBank/DDBJ databases">
        <authorList>
            <person name="Varghese N."/>
            <person name="Submissions S."/>
        </authorList>
    </citation>
    <scope>NUCLEOTIDE SEQUENCE [LARGE SCALE GENOMIC DNA]</scope>
    <source>
        <strain evidence="9">DSM 43163</strain>
    </source>
</reference>
<dbReference type="Gene3D" id="2.40.110.10">
    <property type="entry name" value="Butyryl-CoA Dehydrogenase, subunit A, domain 2"/>
    <property type="match status" value="1"/>
</dbReference>
<keyword evidence="4" id="KW-0274">FAD</keyword>
<name>A0A1H6DVB1_9ACTN</name>
<comment type="cofactor">
    <cofactor evidence="1">
        <name>FAD</name>
        <dbReference type="ChEBI" id="CHEBI:57692"/>
    </cofactor>
</comment>
<dbReference type="PANTHER" id="PTHR43884">
    <property type="entry name" value="ACYL-COA DEHYDROGENASE"/>
    <property type="match status" value="1"/>
</dbReference>
<evidence type="ECO:0000256" key="3">
    <source>
        <dbReference type="ARBA" id="ARBA00022630"/>
    </source>
</evidence>
<evidence type="ECO:0000313" key="8">
    <source>
        <dbReference type="EMBL" id="SEG88693.1"/>
    </source>
</evidence>
<keyword evidence="9" id="KW-1185">Reference proteome</keyword>
<dbReference type="InterPro" id="IPR013786">
    <property type="entry name" value="AcylCoA_DH/ox_N"/>
</dbReference>